<dbReference type="InterPro" id="IPR050445">
    <property type="entry name" value="Bact_polysacc_biosynth/exp"/>
</dbReference>
<dbReference type="CDD" id="cd05387">
    <property type="entry name" value="BY-kinase"/>
    <property type="match status" value="1"/>
</dbReference>
<dbReference type="PANTHER" id="PTHR32309:SF13">
    <property type="entry name" value="FERRIC ENTEROBACTIN TRANSPORT PROTEIN FEPE"/>
    <property type="match status" value="1"/>
</dbReference>
<evidence type="ECO:0000256" key="3">
    <source>
        <dbReference type="SAM" id="Coils"/>
    </source>
</evidence>
<organism evidence="5 6">
    <name type="scientific">Acidisoma silvae</name>
    <dbReference type="NCBI Taxonomy" id="2802396"/>
    <lineage>
        <taxon>Bacteria</taxon>
        <taxon>Pseudomonadati</taxon>
        <taxon>Pseudomonadota</taxon>
        <taxon>Alphaproteobacteria</taxon>
        <taxon>Acetobacterales</taxon>
        <taxon>Acidocellaceae</taxon>
        <taxon>Acidisoma</taxon>
    </lineage>
</organism>
<dbReference type="RefSeq" id="WP_227323812.1">
    <property type="nucleotide sequence ID" value="NZ_JAESVB010000025.1"/>
</dbReference>
<reference evidence="5" key="2">
    <citation type="submission" date="2021-01" db="EMBL/GenBank/DDBJ databases">
        <authorList>
            <person name="Mieszkin S."/>
            <person name="Pouder E."/>
            <person name="Alain K."/>
        </authorList>
    </citation>
    <scope>NUCLEOTIDE SEQUENCE</scope>
    <source>
        <strain evidence="5">HW T2.11</strain>
    </source>
</reference>
<dbReference type="Proteomes" id="UP000708298">
    <property type="component" value="Unassembled WGS sequence"/>
</dbReference>
<name>A0A963YVZ7_9PROT</name>
<feature type="coiled-coil region" evidence="3">
    <location>
        <begin position="302"/>
        <end position="351"/>
    </location>
</feature>
<accession>A0A963YVZ7</accession>
<keyword evidence="4" id="KW-0812">Transmembrane</keyword>
<sequence length="712" mass="76448">MDLRTILEIVLPRKLSILFGGLLFAIFAFFLSGMAPVRYTSTGYLMFDAPKDQTAATMTRITDIDVLLSPTLLTEVASLPAIYQRPDLVPSLRLPSFRDMELPKTLFGYAIPTWHKAAHPTKQQKGALTDHINGIAAYLHSSLKVTGDPDSRVIAIAFSAGNASLAATVVNELMARYIATDYEARLATVVAPNAWLTAQVTAAAKDAAAADGAIAAFQRTHNVSSSSQGSYADINLSRQWDLLSAAKQQLSDAELSQSLVKSGFDDASASSPQIQILRERQIQMSQQLAAAQASLGPANLGQQEIQNQLNAIRRQMAAASGKAAGSVGERVAVAQARVDALQGQVDQAAAAAAVASENEFDLHQLMASAQSKHSVYDNLLGRLHDSELSATQLTHAQIVSQATIPSLPESARTVLYVILGFVVGCLLTVSVLVQRHFFNARIGSVSILSSFLRVPNLGSLPIIGSRRGTLGRLALDHPHGAIAETLRGIRLRLQEYAQGTAGVVVLVTSAERGEGKTSVAAALALRAAGDGLSVLLIEGDLHRPSLSEDFKMANGGRGLEAAVSGKLQREKVLEIHRETGLHCLFARASVPNAVAFLDSHGFRRLVEEGRSIYDLVVIDGPPLLRVPDPLVLSRLVDRIIWVMRAERTPQRVIAEALKRLPADRRALVATVITGAPKRMLTGLGFYAGYSGRGHFPVIMHEPAATWPEVDER</sequence>
<evidence type="ECO:0000256" key="2">
    <source>
        <dbReference type="ARBA" id="ARBA00022840"/>
    </source>
</evidence>
<evidence type="ECO:0000313" key="5">
    <source>
        <dbReference type="EMBL" id="MCB8878166.1"/>
    </source>
</evidence>
<dbReference type="Gene3D" id="3.40.50.300">
    <property type="entry name" value="P-loop containing nucleotide triphosphate hydrolases"/>
    <property type="match status" value="1"/>
</dbReference>
<dbReference type="EMBL" id="JAESVB010000025">
    <property type="protein sequence ID" value="MCB8878166.1"/>
    <property type="molecule type" value="Genomic_DNA"/>
</dbReference>
<protein>
    <submittedName>
        <fullName evidence="5">Uncharacterized protein</fullName>
    </submittedName>
</protein>
<keyword evidence="6" id="KW-1185">Reference proteome</keyword>
<keyword evidence="3" id="KW-0175">Coiled coil</keyword>
<dbReference type="GO" id="GO:0005886">
    <property type="term" value="C:plasma membrane"/>
    <property type="evidence" value="ECO:0007669"/>
    <property type="project" value="TreeGrafter"/>
</dbReference>
<dbReference type="PANTHER" id="PTHR32309">
    <property type="entry name" value="TYROSINE-PROTEIN KINASE"/>
    <property type="match status" value="1"/>
</dbReference>
<evidence type="ECO:0000256" key="4">
    <source>
        <dbReference type="SAM" id="Phobius"/>
    </source>
</evidence>
<feature type="transmembrane region" description="Helical" evidence="4">
    <location>
        <begin position="15"/>
        <end position="35"/>
    </location>
</feature>
<proteinExistence type="predicted"/>
<reference evidence="5" key="1">
    <citation type="journal article" date="2021" name="Microorganisms">
        <title>Acidisoma silvae sp. nov. and Acidisomacellulosilytica sp. nov., Two Acidophilic Bacteria Isolated from Decaying Wood, Hydrolyzing Cellulose and Producing Poly-3-hydroxybutyrate.</title>
        <authorList>
            <person name="Mieszkin S."/>
            <person name="Pouder E."/>
            <person name="Uroz S."/>
            <person name="Simon-Colin C."/>
            <person name="Alain K."/>
        </authorList>
    </citation>
    <scope>NUCLEOTIDE SEQUENCE</scope>
    <source>
        <strain evidence="5">HW T2.11</strain>
    </source>
</reference>
<keyword evidence="1" id="KW-0547">Nucleotide-binding</keyword>
<evidence type="ECO:0000313" key="6">
    <source>
        <dbReference type="Proteomes" id="UP000708298"/>
    </source>
</evidence>
<comment type="caution">
    <text evidence="5">The sequence shown here is derived from an EMBL/GenBank/DDBJ whole genome shotgun (WGS) entry which is preliminary data.</text>
</comment>
<evidence type="ECO:0000256" key="1">
    <source>
        <dbReference type="ARBA" id="ARBA00022741"/>
    </source>
</evidence>
<dbReference type="InterPro" id="IPR005702">
    <property type="entry name" value="Wzc-like_C"/>
</dbReference>
<dbReference type="GO" id="GO:0004713">
    <property type="term" value="F:protein tyrosine kinase activity"/>
    <property type="evidence" value="ECO:0007669"/>
    <property type="project" value="TreeGrafter"/>
</dbReference>
<dbReference type="AlphaFoldDB" id="A0A963YVZ7"/>
<gene>
    <name evidence="5" type="ORF">ASILVAE211_23485</name>
</gene>
<keyword evidence="2" id="KW-0067">ATP-binding</keyword>
<keyword evidence="4" id="KW-0472">Membrane</keyword>
<dbReference type="SUPFAM" id="SSF52540">
    <property type="entry name" value="P-loop containing nucleoside triphosphate hydrolases"/>
    <property type="match status" value="1"/>
</dbReference>
<dbReference type="InterPro" id="IPR027417">
    <property type="entry name" value="P-loop_NTPase"/>
</dbReference>
<keyword evidence="4" id="KW-1133">Transmembrane helix</keyword>
<feature type="transmembrane region" description="Helical" evidence="4">
    <location>
        <begin position="414"/>
        <end position="433"/>
    </location>
</feature>